<dbReference type="Pfam" id="PF02771">
    <property type="entry name" value="Acyl-CoA_dh_N"/>
    <property type="match status" value="1"/>
</dbReference>
<dbReference type="GO" id="GO:0003995">
    <property type="term" value="F:acyl-CoA dehydrogenase activity"/>
    <property type="evidence" value="ECO:0007669"/>
    <property type="project" value="InterPro"/>
</dbReference>
<dbReference type="PROSITE" id="PS00191">
    <property type="entry name" value="CYTOCHROME_B5_1"/>
    <property type="match status" value="1"/>
</dbReference>
<keyword evidence="6" id="KW-0274">FAD</keyword>
<proteinExistence type="inferred from homology"/>
<evidence type="ECO:0000256" key="5">
    <source>
        <dbReference type="ARBA" id="ARBA00022723"/>
    </source>
</evidence>
<evidence type="ECO:0000256" key="6">
    <source>
        <dbReference type="ARBA" id="ARBA00022827"/>
    </source>
</evidence>
<dbReference type="GO" id="GO:0005737">
    <property type="term" value="C:cytoplasm"/>
    <property type="evidence" value="ECO:0007669"/>
    <property type="project" value="TreeGrafter"/>
</dbReference>
<keyword evidence="7" id="KW-0560">Oxidoreductase</keyword>
<dbReference type="InterPro" id="IPR006089">
    <property type="entry name" value="Acyl-CoA_DH_CS"/>
</dbReference>
<keyword evidence="4" id="KW-0285">Flavoprotein</keyword>
<evidence type="ECO:0000256" key="3">
    <source>
        <dbReference type="ARBA" id="ARBA00022617"/>
    </source>
</evidence>
<dbReference type="OrthoDB" id="2588832at2759"/>
<dbReference type="InterPro" id="IPR037069">
    <property type="entry name" value="AcylCoA_DH/ox_N_sf"/>
</dbReference>
<dbReference type="InterPro" id="IPR036400">
    <property type="entry name" value="Cyt_B5-like_heme/steroid_sf"/>
</dbReference>
<dbReference type="PROSITE" id="PS50255">
    <property type="entry name" value="CYTOCHROME_B5_2"/>
    <property type="match status" value="1"/>
</dbReference>
<comment type="similarity">
    <text evidence="2">Belongs to the acyl-CoA dehydrogenase family.</text>
</comment>
<comment type="cofactor">
    <cofactor evidence="1">
        <name>FAD</name>
        <dbReference type="ChEBI" id="CHEBI:57692"/>
    </cofactor>
</comment>
<evidence type="ECO:0000313" key="11">
    <source>
        <dbReference type="Proteomes" id="UP000193467"/>
    </source>
</evidence>
<evidence type="ECO:0000256" key="2">
    <source>
        <dbReference type="ARBA" id="ARBA00009347"/>
    </source>
</evidence>
<dbReference type="Gene3D" id="1.10.540.10">
    <property type="entry name" value="Acyl-CoA dehydrogenase/oxidase, N-terminal domain"/>
    <property type="match status" value="1"/>
</dbReference>
<dbReference type="PANTHER" id="PTHR48083">
    <property type="entry name" value="MEDIUM-CHAIN SPECIFIC ACYL-COA DEHYDROGENASE, MITOCHONDRIAL-RELATED"/>
    <property type="match status" value="1"/>
</dbReference>
<dbReference type="GO" id="GO:0020037">
    <property type="term" value="F:heme binding"/>
    <property type="evidence" value="ECO:0007669"/>
    <property type="project" value="InterPro"/>
</dbReference>
<name>A0A1Y2FXP4_9BASI</name>
<dbReference type="PROSITE" id="PS00072">
    <property type="entry name" value="ACYL_COA_DH_1"/>
    <property type="match status" value="1"/>
</dbReference>
<protein>
    <submittedName>
        <fullName evidence="10">Acyl-CoA dehydrogenase/oxidase</fullName>
    </submittedName>
</protein>
<dbReference type="SMART" id="SM01117">
    <property type="entry name" value="Cyt-b5"/>
    <property type="match status" value="1"/>
</dbReference>
<dbReference type="Pfam" id="PF00441">
    <property type="entry name" value="Acyl-CoA_dh_1"/>
    <property type="match status" value="1"/>
</dbReference>
<dbReference type="GO" id="GO:0033539">
    <property type="term" value="P:fatty acid beta-oxidation using acyl-CoA dehydrogenase"/>
    <property type="evidence" value="ECO:0007669"/>
    <property type="project" value="TreeGrafter"/>
</dbReference>
<dbReference type="GO" id="GO:0050660">
    <property type="term" value="F:flavin adenine dinucleotide binding"/>
    <property type="evidence" value="ECO:0007669"/>
    <property type="project" value="InterPro"/>
</dbReference>
<dbReference type="PANTHER" id="PTHR48083:SF28">
    <property type="entry name" value="ACYL-COA DEHYDROGENASE FAMILY PROTEIN (AFU_ORTHOLOGUE AFUA_6G10880)-RELATED"/>
    <property type="match status" value="1"/>
</dbReference>
<dbReference type="Gene3D" id="1.20.140.10">
    <property type="entry name" value="Butyryl-CoA Dehydrogenase, subunit A, domain 3"/>
    <property type="match status" value="1"/>
</dbReference>
<dbReference type="SUPFAM" id="SSF55856">
    <property type="entry name" value="Cytochrome b5-like heme/steroid binding domain"/>
    <property type="match status" value="1"/>
</dbReference>
<dbReference type="InterPro" id="IPR013786">
    <property type="entry name" value="AcylCoA_DH/ox_N"/>
</dbReference>
<sequence>MASPPPSKTQYLTVPGTAKSKSLKTFTKEEVAQHNKEGDLWIIIDSAVYDLSRFVDMHPGGVYVLLEVAGKDATEAFFAMHRSEVLIKYGRYIIGTLEKEKPKYILPTPGALSPVPYGEPGWLSEGYKSPYYKDSHRALQKFMRQFTDDHVRAEAQVHEKSGERPTVELIQKMGAEGVHINAMRMGPSKLLHGLNLPGGVKGEEFDYFHEQIITQELVRSGARGYADGLQGGMVIGLPPVMNYGSEALKKAVIPDVLAGKKFIALAISEAFAGSDVAGLRCTAKKTPDGKHYIVNGTKKWITGGNFADYFSTGVNTGNGLSMLLIPRGEGVETKIIKTSYSSAAGTAYITFDNVKVPVENLLGKEGKGIYVILSNFNHERWVMCCGSAMGSRFIVEECFKWAHQRKVFGKPLIEQAVIRQKFAHMFAKVEAVQAFLEHITYQMNSMTYAQQAEHLGGPIGILKMYCTRVAGEIADEAVQIFGGRGITQGGMGGYIEMFQRTQKFDAILGGAEEVLGDLGVRQASRKMPKAVL</sequence>
<evidence type="ECO:0000256" key="7">
    <source>
        <dbReference type="ARBA" id="ARBA00023002"/>
    </source>
</evidence>
<dbReference type="InterPro" id="IPR046373">
    <property type="entry name" value="Acyl-CoA_Oxase/DH_mid-dom_sf"/>
</dbReference>
<dbReference type="GO" id="GO:0046872">
    <property type="term" value="F:metal ion binding"/>
    <property type="evidence" value="ECO:0007669"/>
    <property type="project" value="UniProtKB-KW"/>
</dbReference>
<comment type="caution">
    <text evidence="10">The sequence shown here is derived from an EMBL/GenBank/DDBJ whole genome shotgun (WGS) entry which is preliminary data.</text>
</comment>
<dbReference type="InterPro" id="IPR006091">
    <property type="entry name" value="Acyl-CoA_Oxase/DH_mid-dom"/>
</dbReference>
<dbReference type="SUPFAM" id="SSF56645">
    <property type="entry name" value="Acyl-CoA dehydrogenase NM domain-like"/>
    <property type="match status" value="1"/>
</dbReference>
<evidence type="ECO:0000256" key="4">
    <source>
        <dbReference type="ARBA" id="ARBA00022630"/>
    </source>
</evidence>
<dbReference type="InterPro" id="IPR036250">
    <property type="entry name" value="AcylCo_DH-like_C"/>
</dbReference>
<evidence type="ECO:0000259" key="9">
    <source>
        <dbReference type="PROSITE" id="PS50255"/>
    </source>
</evidence>
<dbReference type="InterPro" id="IPR001199">
    <property type="entry name" value="Cyt_B5-like_heme/steroid-bd"/>
</dbReference>
<accession>A0A1Y2FXP4</accession>
<dbReference type="InParanoid" id="A0A1Y2FXP4"/>
<dbReference type="InterPro" id="IPR009100">
    <property type="entry name" value="AcylCoA_DH/oxidase_NM_dom_sf"/>
</dbReference>
<keyword evidence="11" id="KW-1185">Reference proteome</keyword>
<keyword evidence="3" id="KW-0349">Heme</keyword>
<dbReference type="Pfam" id="PF00173">
    <property type="entry name" value="Cyt-b5"/>
    <property type="match status" value="1"/>
</dbReference>
<dbReference type="EMBL" id="MCGR01000008">
    <property type="protein sequence ID" value="ORY88814.1"/>
    <property type="molecule type" value="Genomic_DNA"/>
</dbReference>
<evidence type="ECO:0000256" key="1">
    <source>
        <dbReference type="ARBA" id="ARBA00001974"/>
    </source>
</evidence>
<keyword evidence="5" id="KW-0479">Metal-binding</keyword>
<dbReference type="Gene3D" id="3.10.120.10">
    <property type="entry name" value="Cytochrome b5-like heme/steroid binding domain"/>
    <property type="match status" value="1"/>
</dbReference>
<dbReference type="Gene3D" id="2.40.110.10">
    <property type="entry name" value="Butyryl-CoA Dehydrogenase, subunit A, domain 2"/>
    <property type="match status" value="1"/>
</dbReference>
<reference evidence="10 11" key="1">
    <citation type="submission" date="2016-07" db="EMBL/GenBank/DDBJ databases">
        <title>Pervasive Adenine N6-methylation of Active Genes in Fungi.</title>
        <authorList>
            <consortium name="DOE Joint Genome Institute"/>
            <person name="Mondo S.J."/>
            <person name="Dannebaum R.O."/>
            <person name="Kuo R.C."/>
            <person name="Labutti K."/>
            <person name="Haridas S."/>
            <person name="Kuo A."/>
            <person name="Salamov A."/>
            <person name="Ahrendt S.R."/>
            <person name="Lipzen A."/>
            <person name="Sullivan W."/>
            <person name="Andreopoulos W.B."/>
            <person name="Clum A."/>
            <person name="Lindquist E."/>
            <person name="Daum C."/>
            <person name="Ramamoorthy G.K."/>
            <person name="Gryganskyi A."/>
            <person name="Culley D."/>
            <person name="Magnuson J.K."/>
            <person name="James T.Y."/>
            <person name="O'Malley M.A."/>
            <person name="Stajich J.E."/>
            <person name="Spatafora J.W."/>
            <person name="Visel A."/>
            <person name="Grigoriev I.V."/>
        </authorList>
    </citation>
    <scope>NUCLEOTIDE SEQUENCE [LARGE SCALE GENOMIC DNA]</scope>
    <source>
        <strain evidence="10 11">62-1032</strain>
    </source>
</reference>
<evidence type="ECO:0000256" key="8">
    <source>
        <dbReference type="ARBA" id="ARBA00023004"/>
    </source>
</evidence>
<dbReference type="STRING" id="106004.A0A1Y2FXP4"/>
<dbReference type="Pfam" id="PF02770">
    <property type="entry name" value="Acyl-CoA_dh_M"/>
    <property type="match status" value="1"/>
</dbReference>
<dbReference type="SUPFAM" id="SSF47203">
    <property type="entry name" value="Acyl-CoA dehydrogenase C-terminal domain-like"/>
    <property type="match status" value="1"/>
</dbReference>
<feature type="domain" description="Cytochrome b5 heme-binding" evidence="9">
    <location>
        <begin position="23"/>
        <end position="98"/>
    </location>
</feature>
<dbReference type="AlphaFoldDB" id="A0A1Y2FXP4"/>
<organism evidence="10 11">
    <name type="scientific">Leucosporidium creatinivorum</name>
    <dbReference type="NCBI Taxonomy" id="106004"/>
    <lineage>
        <taxon>Eukaryota</taxon>
        <taxon>Fungi</taxon>
        <taxon>Dikarya</taxon>
        <taxon>Basidiomycota</taxon>
        <taxon>Pucciniomycotina</taxon>
        <taxon>Microbotryomycetes</taxon>
        <taxon>Leucosporidiales</taxon>
        <taxon>Leucosporidium</taxon>
    </lineage>
</organism>
<keyword evidence="8" id="KW-0408">Iron</keyword>
<dbReference type="InterPro" id="IPR018506">
    <property type="entry name" value="Cyt_B5_heme-BS"/>
</dbReference>
<dbReference type="InterPro" id="IPR009075">
    <property type="entry name" value="AcylCo_DH/oxidase_C"/>
</dbReference>
<dbReference type="InterPro" id="IPR050741">
    <property type="entry name" value="Acyl-CoA_dehydrogenase"/>
</dbReference>
<gene>
    <name evidence="10" type="ORF">BCR35DRAFT_320744</name>
</gene>
<evidence type="ECO:0000313" key="10">
    <source>
        <dbReference type="EMBL" id="ORY88814.1"/>
    </source>
</evidence>
<dbReference type="Proteomes" id="UP000193467">
    <property type="component" value="Unassembled WGS sequence"/>
</dbReference>